<dbReference type="Gene3D" id="1.10.357.10">
    <property type="entry name" value="Tetracycline Repressor, domain 2"/>
    <property type="match status" value="1"/>
</dbReference>
<dbReference type="Pfam" id="PF13977">
    <property type="entry name" value="TetR_C_6"/>
    <property type="match status" value="1"/>
</dbReference>
<evidence type="ECO:0000313" key="8">
    <source>
        <dbReference type="Proteomes" id="UP001595945"/>
    </source>
</evidence>
<dbReference type="EMBL" id="JBHSHT010000002">
    <property type="protein sequence ID" value="MFC4825892.1"/>
    <property type="molecule type" value="Genomic_DNA"/>
</dbReference>
<dbReference type="GO" id="GO:0003677">
    <property type="term" value="F:DNA binding"/>
    <property type="evidence" value="ECO:0007669"/>
    <property type="project" value="UniProtKB-UniRule"/>
</dbReference>
<protein>
    <submittedName>
        <fullName evidence="7">TetR/AcrR family transcriptional regulator</fullName>
    </submittedName>
</protein>
<gene>
    <name evidence="7" type="ORF">ACFO9K_16675</name>
</gene>
<dbReference type="Proteomes" id="UP001595945">
    <property type="component" value="Unassembled WGS sequence"/>
</dbReference>
<proteinExistence type="predicted"/>
<keyword evidence="2" id="KW-0805">Transcription regulation</keyword>
<dbReference type="PANTHER" id="PTHR30055">
    <property type="entry name" value="HTH-TYPE TRANSCRIPTIONAL REGULATOR RUTR"/>
    <property type="match status" value="1"/>
</dbReference>
<accession>A0ABD5Q5A1</accession>
<evidence type="ECO:0000256" key="5">
    <source>
        <dbReference type="PROSITE-ProRule" id="PRU00335"/>
    </source>
</evidence>
<dbReference type="AlphaFoldDB" id="A0ABD5Q5A1"/>
<dbReference type="PANTHER" id="PTHR30055:SF234">
    <property type="entry name" value="HTH-TYPE TRANSCRIPTIONAL REGULATOR BETI"/>
    <property type="match status" value="1"/>
</dbReference>
<dbReference type="RefSeq" id="WP_254268482.1">
    <property type="nucleotide sequence ID" value="NZ_CP100400.1"/>
</dbReference>
<keyword evidence="8" id="KW-1185">Reference proteome</keyword>
<evidence type="ECO:0000256" key="3">
    <source>
        <dbReference type="ARBA" id="ARBA00023125"/>
    </source>
</evidence>
<keyword evidence="3 5" id="KW-0238">DNA-binding</keyword>
<dbReference type="Pfam" id="PF00440">
    <property type="entry name" value="TetR_N"/>
    <property type="match status" value="1"/>
</dbReference>
<dbReference type="PROSITE" id="PS50977">
    <property type="entry name" value="HTH_TETR_2"/>
    <property type="match status" value="1"/>
</dbReference>
<dbReference type="InterPro" id="IPR036271">
    <property type="entry name" value="Tet_transcr_reg_TetR-rel_C_sf"/>
</dbReference>
<sequence>MSDESPTDDIMEATYRALCRHGYADVTMEDIAAESEKSKSAFHYHYDSKHALLLAFLDDLLESFTARLDAVEGETPRDRLLGILDAVLESSAESPNREFKTAVLEMKAQGPYDEAFRARLDDFDRALRDRFAAVLAAGVDSGDFRADLDAEETADFLVTVCNGAQTRSVAVGRSTERTRRTLERYVESNVLATDSFAEAER</sequence>
<evidence type="ECO:0000256" key="4">
    <source>
        <dbReference type="ARBA" id="ARBA00023163"/>
    </source>
</evidence>
<dbReference type="GeneID" id="73043380"/>
<keyword evidence="4" id="KW-0804">Transcription</keyword>
<evidence type="ECO:0000256" key="1">
    <source>
        <dbReference type="ARBA" id="ARBA00022491"/>
    </source>
</evidence>
<organism evidence="7 8">
    <name type="scientific">Halorussus aquaticus</name>
    <dbReference type="NCBI Taxonomy" id="2953748"/>
    <lineage>
        <taxon>Archaea</taxon>
        <taxon>Methanobacteriati</taxon>
        <taxon>Methanobacteriota</taxon>
        <taxon>Stenosarchaea group</taxon>
        <taxon>Halobacteria</taxon>
        <taxon>Halobacteriales</taxon>
        <taxon>Haladaptataceae</taxon>
        <taxon>Halorussus</taxon>
    </lineage>
</organism>
<feature type="domain" description="HTH tetR-type" evidence="6">
    <location>
        <begin position="4"/>
        <end position="64"/>
    </location>
</feature>
<comment type="caution">
    <text evidence="7">The sequence shown here is derived from an EMBL/GenBank/DDBJ whole genome shotgun (WGS) entry which is preliminary data.</text>
</comment>
<dbReference type="SUPFAM" id="SSF46689">
    <property type="entry name" value="Homeodomain-like"/>
    <property type="match status" value="1"/>
</dbReference>
<dbReference type="InterPro" id="IPR039538">
    <property type="entry name" value="BetI_C"/>
</dbReference>
<dbReference type="SUPFAM" id="SSF48498">
    <property type="entry name" value="Tetracyclin repressor-like, C-terminal domain"/>
    <property type="match status" value="1"/>
</dbReference>
<evidence type="ECO:0000259" key="6">
    <source>
        <dbReference type="PROSITE" id="PS50977"/>
    </source>
</evidence>
<evidence type="ECO:0000313" key="7">
    <source>
        <dbReference type="EMBL" id="MFC4825892.1"/>
    </source>
</evidence>
<feature type="DNA-binding region" description="H-T-H motif" evidence="5">
    <location>
        <begin position="27"/>
        <end position="46"/>
    </location>
</feature>
<dbReference type="InterPro" id="IPR009057">
    <property type="entry name" value="Homeodomain-like_sf"/>
</dbReference>
<dbReference type="InterPro" id="IPR050109">
    <property type="entry name" value="HTH-type_TetR-like_transc_reg"/>
</dbReference>
<dbReference type="InterPro" id="IPR001647">
    <property type="entry name" value="HTH_TetR"/>
</dbReference>
<evidence type="ECO:0000256" key="2">
    <source>
        <dbReference type="ARBA" id="ARBA00023015"/>
    </source>
</evidence>
<reference evidence="7 8" key="1">
    <citation type="journal article" date="2019" name="Int. J. Syst. Evol. Microbiol.">
        <title>The Global Catalogue of Microorganisms (GCM) 10K type strain sequencing project: providing services to taxonomists for standard genome sequencing and annotation.</title>
        <authorList>
            <consortium name="The Broad Institute Genomics Platform"/>
            <consortium name="The Broad Institute Genome Sequencing Center for Infectious Disease"/>
            <person name="Wu L."/>
            <person name="Ma J."/>
        </authorList>
    </citation>
    <scope>NUCLEOTIDE SEQUENCE [LARGE SCALE GENOMIC DNA]</scope>
    <source>
        <strain evidence="7 8">XZYJ18</strain>
    </source>
</reference>
<name>A0ABD5Q5A1_9EURY</name>
<keyword evidence="1" id="KW-0678">Repressor</keyword>